<evidence type="ECO:0000313" key="4">
    <source>
        <dbReference type="Proteomes" id="UP001338137"/>
    </source>
</evidence>
<dbReference type="SUPFAM" id="SSF109854">
    <property type="entry name" value="DinB/YfiT-like putative metalloenzymes"/>
    <property type="match status" value="1"/>
</dbReference>
<name>A0ABU6G817_9BACL</name>
<keyword evidence="4" id="KW-1185">Reference proteome</keyword>
<comment type="caution">
    <text evidence="3">The sequence shown here is derived from an EMBL/GenBank/DDBJ whole genome shotgun (WGS) entry which is preliminary data.</text>
</comment>
<dbReference type="PANTHER" id="PTHR37302:SF1">
    <property type="entry name" value="PROTEIN DINB"/>
    <property type="match status" value="1"/>
</dbReference>
<evidence type="ECO:0000313" key="3">
    <source>
        <dbReference type="EMBL" id="MEC0230306.1"/>
    </source>
</evidence>
<reference evidence="3 4" key="1">
    <citation type="submission" date="2023-03" db="EMBL/GenBank/DDBJ databases">
        <title>Bacillus Genome Sequencing.</title>
        <authorList>
            <person name="Dunlap C."/>
        </authorList>
    </citation>
    <scope>NUCLEOTIDE SEQUENCE [LARGE SCALE GENOMIC DNA]</scope>
    <source>
        <strain evidence="3 4">BD-533</strain>
    </source>
</reference>
<sequence length="171" mass="19559">MSNFMLKNYNYHVWANHRVFARLAELPEETVHQELKDVFPSIHAGLVHMYRVDWVWLSGLKGSSFEEIRSQTVKIVEKMAGMTLKELEAAFIELAEDCQNFLSGVEDVQGTIRFPHPILGVLATNINEVIQHIVNHGTYHRGNISSMLRQLGHAGASSDYVFYLYEVNQVK</sequence>
<dbReference type="InterPro" id="IPR007837">
    <property type="entry name" value="DinB"/>
</dbReference>
<dbReference type="InterPro" id="IPR034660">
    <property type="entry name" value="DinB/YfiT-like"/>
</dbReference>
<accession>A0ABU6G817</accession>
<protein>
    <submittedName>
        <fullName evidence="3">DinB family protein</fullName>
    </submittedName>
</protein>
<gene>
    <name evidence="3" type="ORF">P4I72_24545</name>
</gene>
<dbReference type="Pfam" id="PF05163">
    <property type="entry name" value="DinB"/>
    <property type="match status" value="1"/>
</dbReference>
<proteinExistence type="inferred from homology"/>
<comment type="similarity">
    <text evidence="1">Belongs to the DinB family.</text>
</comment>
<dbReference type="Gene3D" id="1.20.120.450">
    <property type="entry name" value="dinb family like domain"/>
    <property type="match status" value="1"/>
</dbReference>
<dbReference type="Proteomes" id="UP001338137">
    <property type="component" value="Unassembled WGS sequence"/>
</dbReference>
<dbReference type="RefSeq" id="WP_326074355.1">
    <property type="nucleotide sequence ID" value="NZ_JARLKY010000063.1"/>
</dbReference>
<organism evidence="3 4">
    <name type="scientific">Paenibacillus alba</name>
    <dbReference type="NCBI Taxonomy" id="1197127"/>
    <lineage>
        <taxon>Bacteria</taxon>
        <taxon>Bacillati</taxon>
        <taxon>Bacillota</taxon>
        <taxon>Bacilli</taxon>
        <taxon>Bacillales</taxon>
        <taxon>Paenibacillaceae</taxon>
        <taxon>Paenibacillus</taxon>
    </lineage>
</organism>
<keyword evidence="2" id="KW-0479">Metal-binding</keyword>
<dbReference type="EMBL" id="JARLKY010000063">
    <property type="protein sequence ID" value="MEC0230306.1"/>
    <property type="molecule type" value="Genomic_DNA"/>
</dbReference>
<evidence type="ECO:0000256" key="1">
    <source>
        <dbReference type="ARBA" id="ARBA00008635"/>
    </source>
</evidence>
<dbReference type="PANTHER" id="PTHR37302">
    <property type="entry name" value="SLR1116 PROTEIN"/>
    <property type="match status" value="1"/>
</dbReference>
<evidence type="ECO:0000256" key="2">
    <source>
        <dbReference type="ARBA" id="ARBA00022723"/>
    </source>
</evidence>